<name>A0A9W8A7W9_9FUNG</name>
<feature type="region of interest" description="Disordered" evidence="1">
    <location>
        <begin position="277"/>
        <end position="300"/>
    </location>
</feature>
<evidence type="ECO:0000256" key="1">
    <source>
        <dbReference type="SAM" id="MobiDB-lite"/>
    </source>
</evidence>
<reference evidence="2" key="1">
    <citation type="submission" date="2022-07" db="EMBL/GenBank/DDBJ databases">
        <title>Phylogenomic reconstructions and comparative analyses of Kickxellomycotina fungi.</title>
        <authorList>
            <person name="Reynolds N.K."/>
            <person name="Stajich J.E."/>
            <person name="Barry K."/>
            <person name="Grigoriev I.V."/>
            <person name="Crous P."/>
            <person name="Smith M.E."/>
        </authorList>
    </citation>
    <scope>NUCLEOTIDE SEQUENCE</scope>
    <source>
        <strain evidence="2">RSA 861</strain>
    </source>
</reference>
<dbReference type="EMBL" id="JANBPT010000454">
    <property type="protein sequence ID" value="KAJ1920089.1"/>
    <property type="molecule type" value="Genomic_DNA"/>
</dbReference>
<evidence type="ECO:0000313" key="3">
    <source>
        <dbReference type="Proteomes" id="UP001150569"/>
    </source>
</evidence>
<dbReference type="AlphaFoldDB" id="A0A9W8A7W9"/>
<sequence>MPPRLGVPCRLLTSPATTTDPDAAVPQMASFDVGPGLFLPDHLASQVAAFERQLEATYTPADFKLVATMFHRLRIDGLQPTRTMYISLVGSALVHHDFDQAEHYLRDYQAQFGLPVRPGGPQFDRTLITLMEQKGHENDSIVLSTYDLLTRHGFTIGPAARSRLVPVFCRHNRWSTAAGWAIHLLGTPDHPVSDHALKLLLDLMPYEAPGDAANTELCHSLARAANRYVERYGFVRNRNPLLYRLMRINNHFEMYASTCSLWQKFFIEPSFDDLKTPGSVTPSTSPVNYPKPSSQDASANDTRWQQGFNLQPWHRATVQTIALVTEAIGYGNNVQTLPELIRYCLAFRVQLHSVNYRHLVVAFCRHGDVEGAVRVLTYLIPRAVVAQDRPSRYAITTILRLARLQGRNDIGWDLEQWLVEAYPSYAAELQSEGLFRSPRQYDPRFPQRKHTTVSPHYIMKLPYRTQNSATGEGSRTRRREEASTILGNGA</sequence>
<feature type="region of interest" description="Disordered" evidence="1">
    <location>
        <begin position="464"/>
        <end position="490"/>
    </location>
</feature>
<organism evidence="2 3">
    <name type="scientific">Tieghemiomyces parasiticus</name>
    <dbReference type="NCBI Taxonomy" id="78921"/>
    <lineage>
        <taxon>Eukaryota</taxon>
        <taxon>Fungi</taxon>
        <taxon>Fungi incertae sedis</taxon>
        <taxon>Zoopagomycota</taxon>
        <taxon>Kickxellomycotina</taxon>
        <taxon>Dimargaritomycetes</taxon>
        <taxon>Dimargaritales</taxon>
        <taxon>Dimargaritaceae</taxon>
        <taxon>Tieghemiomyces</taxon>
    </lineage>
</organism>
<feature type="compositionally biased region" description="Polar residues" evidence="1">
    <location>
        <begin position="278"/>
        <end position="300"/>
    </location>
</feature>
<evidence type="ECO:0000313" key="2">
    <source>
        <dbReference type="EMBL" id="KAJ1920089.1"/>
    </source>
</evidence>
<keyword evidence="3" id="KW-1185">Reference proteome</keyword>
<comment type="caution">
    <text evidence="2">The sequence shown here is derived from an EMBL/GenBank/DDBJ whole genome shotgun (WGS) entry which is preliminary data.</text>
</comment>
<dbReference type="Proteomes" id="UP001150569">
    <property type="component" value="Unassembled WGS sequence"/>
</dbReference>
<accession>A0A9W8A7W9</accession>
<gene>
    <name evidence="2" type="ORF">IWQ60_007078</name>
</gene>
<dbReference type="OrthoDB" id="10355013at2759"/>
<protein>
    <submittedName>
        <fullName evidence="2">Uncharacterized protein</fullName>
    </submittedName>
</protein>
<proteinExistence type="predicted"/>